<evidence type="ECO:0000256" key="4">
    <source>
        <dbReference type="ARBA" id="ARBA00022741"/>
    </source>
</evidence>
<evidence type="ECO:0000313" key="10">
    <source>
        <dbReference type="RGD" id="1311469"/>
    </source>
</evidence>
<evidence type="ECO:0000256" key="7">
    <source>
        <dbReference type="ARBA" id="ARBA00023137"/>
    </source>
</evidence>
<dbReference type="PANTHER" id="PTHR45646">
    <property type="entry name" value="SERINE/THREONINE-PROTEIN KINASE DOA-RELATED"/>
    <property type="match status" value="1"/>
</dbReference>
<dbReference type="SUPFAM" id="SSF56112">
    <property type="entry name" value="Protein kinase-like (PK-like)"/>
    <property type="match status" value="1"/>
</dbReference>
<keyword evidence="3" id="KW-0808">Transferase</keyword>
<evidence type="ECO:0000313" key="9">
    <source>
        <dbReference type="Proteomes" id="UP000234681"/>
    </source>
</evidence>
<organism evidence="8 9">
    <name type="scientific">Rattus norvegicus</name>
    <name type="common">Rat</name>
    <dbReference type="NCBI Taxonomy" id="10116"/>
    <lineage>
        <taxon>Eukaryota</taxon>
        <taxon>Metazoa</taxon>
        <taxon>Chordata</taxon>
        <taxon>Craniata</taxon>
        <taxon>Vertebrata</taxon>
        <taxon>Euteleostomi</taxon>
        <taxon>Mammalia</taxon>
        <taxon>Eutheria</taxon>
        <taxon>Euarchontoglires</taxon>
        <taxon>Glires</taxon>
        <taxon>Rodentia</taxon>
        <taxon>Myomorpha</taxon>
        <taxon>Muroidea</taxon>
        <taxon>Muridae</taxon>
        <taxon>Murinae</taxon>
        <taxon>Rattus</taxon>
    </lineage>
</organism>
<dbReference type="RGD" id="1311469">
    <property type="gene designation" value="Clk1"/>
</dbReference>
<reference evidence="8 9" key="1">
    <citation type="submission" date="2005-09" db="EMBL/GenBank/DDBJ databases">
        <authorList>
            <person name="Mural R.J."/>
            <person name="Li P.W."/>
            <person name="Adams M.D."/>
            <person name="Amanatides P.G."/>
            <person name="Baden-Tillson H."/>
            <person name="Barnstead M."/>
            <person name="Chin S.H."/>
            <person name="Dew I."/>
            <person name="Evans C.A."/>
            <person name="Ferriera S."/>
            <person name="Flanigan M."/>
            <person name="Fosler C."/>
            <person name="Glodek A."/>
            <person name="Gu Z."/>
            <person name="Holt R.A."/>
            <person name="Jennings D."/>
            <person name="Kraft C.L."/>
            <person name="Lu F."/>
            <person name="Nguyen T."/>
            <person name="Nusskern D.R."/>
            <person name="Pfannkoch C.M."/>
            <person name="Sitter C."/>
            <person name="Sutton G.G."/>
            <person name="Venter J.C."/>
            <person name="Wang Z."/>
            <person name="Woodage T."/>
            <person name="Zheng X.H."/>
            <person name="Zhong F."/>
        </authorList>
    </citation>
    <scope>NUCLEOTIDE SEQUENCE [LARGE SCALE GENOMIC DNA]</scope>
    <source>
        <strain>BN</strain>
        <strain evidence="9">Sprague-Dawley</strain>
    </source>
</reference>
<dbReference type="GO" id="GO:0004674">
    <property type="term" value="F:protein serine/threonine kinase activity"/>
    <property type="evidence" value="ECO:0007669"/>
    <property type="project" value="UniProtKB-KW"/>
</dbReference>
<evidence type="ECO:0000313" key="8">
    <source>
        <dbReference type="EMBL" id="EDL98999.1"/>
    </source>
</evidence>
<sequence length="45" mass="5357">MLSQDAEHELLFDLIGKMLEYDPAKRITLKEALKHPFFYPLKKHT</sequence>
<dbReference type="AGR" id="RGD:1311469"/>
<keyword evidence="2" id="KW-0723">Serine/threonine-protein kinase</keyword>
<dbReference type="InterPro" id="IPR011009">
    <property type="entry name" value="Kinase-like_dom_sf"/>
</dbReference>
<proteinExistence type="predicted"/>
<protein>
    <recommendedName>
        <fullName evidence="1">dual-specificity kinase</fullName>
        <ecNumber evidence="1">2.7.12.1</ecNumber>
    </recommendedName>
</protein>
<dbReference type="GO" id="GO:0004713">
    <property type="term" value="F:protein tyrosine kinase activity"/>
    <property type="evidence" value="ECO:0007669"/>
    <property type="project" value="UniProtKB-KW"/>
</dbReference>
<evidence type="ECO:0000256" key="1">
    <source>
        <dbReference type="ARBA" id="ARBA00013203"/>
    </source>
</evidence>
<dbReference type="EMBL" id="CH473965">
    <property type="protein sequence ID" value="EDL98999.1"/>
    <property type="molecule type" value="Genomic_DNA"/>
</dbReference>
<dbReference type="EC" id="2.7.12.1" evidence="1"/>
<dbReference type="InterPro" id="IPR051175">
    <property type="entry name" value="CLK_kinases"/>
</dbReference>
<dbReference type="Proteomes" id="UP000234681">
    <property type="component" value="Chromosome 9"/>
</dbReference>
<accession>A6IP65</accession>
<keyword evidence="4" id="KW-0547">Nucleotide-binding</keyword>
<keyword evidence="5 8" id="KW-0418">Kinase</keyword>
<evidence type="ECO:0000256" key="2">
    <source>
        <dbReference type="ARBA" id="ARBA00022527"/>
    </source>
</evidence>
<evidence type="ECO:0000256" key="6">
    <source>
        <dbReference type="ARBA" id="ARBA00022840"/>
    </source>
</evidence>
<dbReference type="Gene3D" id="1.10.510.10">
    <property type="entry name" value="Transferase(Phosphotransferase) domain 1"/>
    <property type="match status" value="1"/>
</dbReference>
<evidence type="ECO:0000256" key="5">
    <source>
        <dbReference type="ARBA" id="ARBA00022777"/>
    </source>
</evidence>
<dbReference type="AlphaFoldDB" id="A6IP65"/>
<gene>
    <name evidence="8 10" type="primary">Clk1</name>
    <name evidence="8" type="ORF">rCG_22374</name>
</gene>
<keyword evidence="7" id="KW-0829">Tyrosine-protein kinase</keyword>
<name>A6IP65_RAT</name>
<keyword evidence="6" id="KW-0067">ATP-binding</keyword>
<evidence type="ECO:0000256" key="3">
    <source>
        <dbReference type="ARBA" id="ARBA00022679"/>
    </source>
</evidence>
<dbReference type="GO" id="GO:0005524">
    <property type="term" value="F:ATP binding"/>
    <property type="evidence" value="ECO:0007669"/>
    <property type="project" value="UniProtKB-KW"/>
</dbReference>
<dbReference type="GO" id="GO:0004712">
    <property type="term" value="F:protein serine/threonine/tyrosine kinase activity"/>
    <property type="evidence" value="ECO:0007669"/>
    <property type="project" value="UniProtKB-EC"/>
</dbReference>
<dbReference type="PANTHER" id="PTHR45646:SF4">
    <property type="entry name" value="DUAL SPECIFICITY PROTEIN KINASE CLK1"/>
    <property type="match status" value="1"/>
</dbReference>